<keyword evidence="4" id="KW-0479">Metal-binding</keyword>
<keyword evidence="5 12" id="KW-0732">Signal</keyword>
<evidence type="ECO:0000256" key="3">
    <source>
        <dbReference type="ARBA" id="ARBA00022670"/>
    </source>
</evidence>
<evidence type="ECO:0000256" key="7">
    <source>
        <dbReference type="ARBA" id="ARBA00022833"/>
    </source>
</evidence>
<name>A0A5K7Z3L7_9BACT</name>
<dbReference type="KEGG" id="dwd:DSCW_15680"/>
<dbReference type="Proteomes" id="UP000427769">
    <property type="component" value="Chromosome"/>
</dbReference>
<keyword evidence="7" id="KW-0862">Zinc</keyword>
<dbReference type="InterPro" id="IPR010275">
    <property type="entry name" value="MepK"/>
</dbReference>
<sequence length="184" mass="20516">MMNGNALPFTNRRTFLKMSVSAALSLLPISAMAVQTPEHQILSFYNIHTGESLSTCYRSHGKLIHRAVGRISTIMRDHRTGEIKPVDPDLLDLLHRIVMEINTSEPISIISGYRSPETNAALRRVTRGVAKNSLHMKGRAIDIRVPGFRTEEIRELAVDLHSGGVGYYPSSDFVHLDTGPVKVW</sequence>
<dbReference type="SUPFAM" id="SSF55166">
    <property type="entry name" value="Hedgehog/DD-peptidase"/>
    <property type="match status" value="1"/>
</dbReference>
<comment type="cofactor">
    <cofactor evidence="1">
        <name>Zn(2+)</name>
        <dbReference type="ChEBI" id="CHEBI:29105"/>
    </cofactor>
</comment>
<accession>A0A5K7Z3L7</accession>
<dbReference type="GO" id="GO:0071555">
    <property type="term" value="P:cell wall organization"/>
    <property type="evidence" value="ECO:0007669"/>
    <property type="project" value="UniProtKB-KW"/>
</dbReference>
<evidence type="ECO:0000256" key="5">
    <source>
        <dbReference type="ARBA" id="ARBA00022729"/>
    </source>
</evidence>
<feature type="signal peptide" evidence="12">
    <location>
        <begin position="1"/>
        <end position="33"/>
    </location>
</feature>
<dbReference type="PANTHER" id="PTHR37425:SF1">
    <property type="entry name" value="OUTER MEMBRANE PROTEIN"/>
    <property type="match status" value="1"/>
</dbReference>
<dbReference type="GO" id="GO:0006508">
    <property type="term" value="P:proteolysis"/>
    <property type="evidence" value="ECO:0007669"/>
    <property type="project" value="UniProtKB-KW"/>
</dbReference>
<evidence type="ECO:0000256" key="2">
    <source>
        <dbReference type="ARBA" id="ARBA00004776"/>
    </source>
</evidence>
<dbReference type="Pfam" id="PF05951">
    <property type="entry name" value="Peptidase_M15_2"/>
    <property type="match status" value="1"/>
</dbReference>
<feature type="chain" id="PRO_5024299486" description="Murein endopeptidase K" evidence="12">
    <location>
        <begin position="34"/>
        <end position="184"/>
    </location>
</feature>
<evidence type="ECO:0000256" key="11">
    <source>
        <dbReference type="ARBA" id="ARBA00093666"/>
    </source>
</evidence>
<proteinExistence type="inferred from homology"/>
<dbReference type="EMBL" id="AP021875">
    <property type="protein sequence ID" value="BBO74151.1"/>
    <property type="molecule type" value="Genomic_DNA"/>
</dbReference>
<organism evidence="13 14">
    <name type="scientific">Desulfosarcina widdelii</name>
    <dbReference type="NCBI Taxonomy" id="947919"/>
    <lineage>
        <taxon>Bacteria</taxon>
        <taxon>Pseudomonadati</taxon>
        <taxon>Thermodesulfobacteriota</taxon>
        <taxon>Desulfobacteria</taxon>
        <taxon>Desulfobacterales</taxon>
        <taxon>Desulfosarcinaceae</taxon>
        <taxon>Desulfosarcina</taxon>
    </lineage>
</organism>
<dbReference type="CDD" id="cd14844">
    <property type="entry name" value="Zn-DD-carboxypeptidase_like"/>
    <property type="match status" value="1"/>
</dbReference>
<evidence type="ECO:0000256" key="1">
    <source>
        <dbReference type="ARBA" id="ARBA00001947"/>
    </source>
</evidence>
<comment type="similarity">
    <text evidence="10">Belongs to the peptidase M15 family.</text>
</comment>
<evidence type="ECO:0000256" key="10">
    <source>
        <dbReference type="ARBA" id="ARBA00093448"/>
    </source>
</evidence>
<comment type="pathway">
    <text evidence="2">Cell wall biogenesis; cell wall polysaccharide biosynthesis.</text>
</comment>
<gene>
    <name evidence="13" type="ORF">DSCW_15680</name>
</gene>
<evidence type="ECO:0000256" key="8">
    <source>
        <dbReference type="ARBA" id="ARBA00023049"/>
    </source>
</evidence>
<evidence type="ECO:0000256" key="9">
    <source>
        <dbReference type="ARBA" id="ARBA00023316"/>
    </source>
</evidence>
<protein>
    <recommendedName>
        <fullName evidence="11">Murein endopeptidase K</fullName>
    </recommendedName>
</protein>
<dbReference type="Gene3D" id="3.30.1380.10">
    <property type="match status" value="1"/>
</dbReference>
<evidence type="ECO:0000256" key="6">
    <source>
        <dbReference type="ARBA" id="ARBA00022801"/>
    </source>
</evidence>
<dbReference type="GO" id="GO:0008237">
    <property type="term" value="F:metallopeptidase activity"/>
    <property type="evidence" value="ECO:0007669"/>
    <property type="project" value="UniProtKB-KW"/>
</dbReference>
<keyword evidence="14" id="KW-1185">Reference proteome</keyword>
<keyword evidence="3" id="KW-0645">Protease</keyword>
<dbReference type="GO" id="GO:0046872">
    <property type="term" value="F:metal ion binding"/>
    <property type="evidence" value="ECO:0007669"/>
    <property type="project" value="UniProtKB-KW"/>
</dbReference>
<evidence type="ECO:0000256" key="4">
    <source>
        <dbReference type="ARBA" id="ARBA00022723"/>
    </source>
</evidence>
<keyword evidence="6" id="KW-0378">Hydrolase</keyword>
<keyword evidence="9" id="KW-0961">Cell wall biogenesis/degradation</keyword>
<dbReference type="InterPro" id="IPR009045">
    <property type="entry name" value="Zn_M74/Hedgehog-like"/>
</dbReference>
<dbReference type="AlphaFoldDB" id="A0A5K7Z3L7"/>
<keyword evidence="8" id="KW-0482">Metalloprotease</keyword>
<evidence type="ECO:0000256" key="12">
    <source>
        <dbReference type="SAM" id="SignalP"/>
    </source>
</evidence>
<evidence type="ECO:0000313" key="13">
    <source>
        <dbReference type="EMBL" id="BBO74151.1"/>
    </source>
</evidence>
<reference evidence="13 14" key="1">
    <citation type="submission" date="2019-11" db="EMBL/GenBank/DDBJ databases">
        <title>Comparative genomics of hydrocarbon-degrading Desulfosarcina strains.</title>
        <authorList>
            <person name="Watanabe M."/>
            <person name="Kojima H."/>
            <person name="Fukui M."/>
        </authorList>
    </citation>
    <scope>NUCLEOTIDE SEQUENCE [LARGE SCALE GENOMIC DNA]</scope>
    <source>
        <strain evidence="13 14">PP31</strain>
    </source>
</reference>
<evidence type="ECO:0000313" key="14">
    <source>
        <dbReference type="Proteomes" id="UP000427769"/>
    </source>
</evidence>
<dbReference type="PANTHER" id="PTHR37425">
    <property type="match status" value="1"/>
</dbReference>